<reference evidence="2 3" key="1">
    <citation type="submission" date="2018-04" db="EMBL/GenBank/DDBJ databases">
        <title>WGS assembly of Panicum hallii var. hallii HAL2.</title>
        <authorList>
            <person name="Lovell J."/>
            <person name="Jenkins J."/>
            <person name="Lowry D."/>
            <person name="Mamidi S."/>
            <person name="Sreedasyam A."/>
            <person name="Weng X."/>
            <person name="Barry K."/>
            <person name="Bonette J."/>
            <person name="Campitelli B."/>
            <person name="Daum C."/>
            <person name="Gordon S."/>
            <person name="Gould B."/>
            <person name="Lipzen A."/>
            <person name="MacQueen A."/>
            <person name="Palacio-Mejia J."/>
            <person name="Plott C."/>
            <person name="Shakirov E."/>
            <person name="Shu S."/>
            <person name="Yoshinaga Y."/>
            <person name="Zane M."/>
            <person name="Rokhsar D."/>
            <person name="Grimwood J."/>
            <person name="Schmutz J."/>
            <person name="Juenger T."/>
        </authorList>
    </citation>
    <scope>NUCLEOTIDE SEQUENCE [LARGE SCALE GENOMIC DNA]</scope>
    <source>
        <strain evidence="3">cv. HAL2</strain>
    </source>
</reference>
<gene>
    <name evidence="2" type="ORF">GQ55_9G284300</name>
</gene>
<dbReference type="Gramene" id="PUZ39309">
    <property type="protein sequence ID" value="PUZ39309"/>
    <property type="gene ID" value="GQ55_9G284300"/>
</dbReference>
<feature type="region of interest" description="Disordered" evidence="1">
    <location>
        <begin position="76"/>
        <end position="103"/>
    </location>
</feature>
<evidence type="ECO:0000256" key="1">
    <source>
        <dbReference type="SAM" id="MobiDB-lite"/>
    </source>
</evidence>
<accession>A0A2T7C7I3</accession>
<evidence type="ECO:0000313" key="2">
    <source>
        <dbReference type="EMBL" id="PUZ39309.1"/>
    </source>
</evidence>
<evidence type="ECO:0000313" key="3">
    <source>
        <dbReference type="Proteomes" id="UP000244336"/>
    </source>
</evidence>
<organism evidence="2 3">
    <name type="scientific">Panicum hallii var. hallii</name>
    <dbReference type="NCBI Taxonomy" id="1504633"/>
    <lineage>
        <taxon>Eukaryota</taxon>
        <taxon>Viridiplantae</taxon>
        <taxon>Streptophyta</taxon>
        <taxon>Embryophyta</taxon>
        <taxon>Tracheophyta</taxon>
        <taxon>Spermatophyta</taxon>
        <taxon>Magnoliopsida</taxon>
        <taxon>Liliopsida</taxon>
        <taxon>Poales</taxon>
        <taxon>Poaceae</taxon>
        <taxon>PACMAD clade</taxon>
        <taxon>Panicoideae</taxon>
        <taxon>Panicodae</taxon>
        <taxon>Paniceae</taxon>
        <taxon>Panicinae</taxon>
        <taxon>Panicum</taxon>
        <taxon>Panicum sect. Panicum</taxon>
    </lineage>
</organism>
<dbReference type="Proteomes" id="UP000244336">
    <property type="component" value="Chromosome 9"/>
</dbReference>
<name>A0A2T7C7I3_9POAL</name>
<dbReference type="EMBL" id="CM009757">
    <property type="protein sequence ID" value="PUZ39309.1"/>
    <property type="molecule type" value="Genomic_DNA"/>
</dbReference>
<keyword evidence="3" id="KW-1185">Reference proteome</keyword>
<protein>
    <submittedName>
        <fullName evidence="2">Uncharacterized protein</fullName>
    </submittedName>
</protein>
<dbReference type="AlphaFoldDB" id="A0A2T7C7I3"/>
<proteinExistence type="predicted"/>
<sequence>MSSASSFPRPSRRRLPWLVFPGSHLLAGDGHRKQASGGAYGVAVASMATVARRSQEVETASRPWWRADHCGAQAVETASRPRPRAGGGVQGRRRRADCGYVKS</sequence>